<evidence type="ECO:0008006" key="5">
    <source>
        <dbReference type="Google" id="ProtNLM"/>
    </source>
</evidence>
<reference evidence="3" key="1">
    <citation type="submission" date="2020-04" db="EMBL/GenBank/DDBJ databases">
        <authorList>
            <person name="Zhang T."/>
        </authorList>
    </citation>
    <scope>NUCLEOTIDE SEQUENCE</scope>
    <source>
        <strain evidence="3">HKST-UBA01</strain>
    </source>
</reference>
<sequence>MRLQRSLTQTLAALVSLVACGAAAGGTLSVPESYPSIQLALQAAVAGDTVEVAAGVYAEPMQVTPHGPSMLVLPGGVLLRSVGGSEETTLDATSAGRVLYFADLEDEAGVEGFTIRNGVATGSALYEDHGGGAFCYHATVRLRECVFQSNRAVIGGGMACDHPSIVSLDRCRFVANSADGEGGGFGFAGSSGAQFTDCVFESNSAGSGGGVSCWVATATFERCEFVFNEASIAGGAVDCDLGAPNFVETLFRGNRAPVGSGAFNHNNGLLSISGCTFWGNEAGVSSSGTIACASALAFVDHTIVAEDRGGSAVSCEDPSGGATLECCDLHGSAGGNWIGCIADQAGANGNIEAAPLFCNPFQGDFGLAANSPCAAENDPGCGQIGAFAVECASVGIDGPDPSLALPITISPNPVRDVLHLRMSATIGEVRSILVLDVSGRRIATLSTSAAGRARSSTTADAVARFGRSATKPKDRGADRGAESRVPEVAVDGEVAVDRGDAWTWSGSVGRSLPSGVYFVEVRTATGRHVRPFVLAH</sequence>
<dbReference type="PANTHER" id="PTHR11319:SF35">
    <property type="entry name" value="OUTER MEMBRANE PROTEIN PMPC-RELATED"/>
    <property type="match status" value="1"/>
</dbReference>
<dbReference type="EMBL" id="JAGQHR010000802">
    <property type="protein sequence ID" value="MCA9729688.1"/>
    <property type="molecule type" value="Genomic_DNA"/>
</dbReference>
<dbReference type="PROSITE" id="PS51257">
    <property type="entry name" value="PROKAR_LIPOPROTEIN"/>
    <property type="match status" value="1"/>
</dbReference>
<evidence type="ECO:0000313" key="4">
    <source>
        <dbReference type="Proteomes" id="UP000697710"/>
    </source>
</evidence>
<reference evidence="3" key="2">
    <citation type="journal article" date="2021" name="Microbiome">
        <title>Successional dynamics and alternative stable states in a saline activated sludge microbial community over 9 years.</title>
        <authorList>
            <person name="Wang Y."/>
            <person name="Ye J."/>
            <person name="Ju F."/>
            <person name="Liu L."/>
            <person name="Boyd J.A."/>
            <person name="Deng Y."/>
            <person name="Parks D.H."/>
            <person name="Jiang X."/>
            <person name="Yin X."/>
            <person name="Woodcroft B.J."/>
            <person name="Tyson G.W."/>
            <person name="Hugenholtz P."/>
            <person name="Polz M.F."/>
            <person name="Zhang T."/>
        </authorList>
    </citation>
    <scope>NUCLEOTIDE SEQUENCE</scope>
    <source>
        <strain evidence="3">HKST-UBA01</strain>
    </source>
</reference>
<dbReference type="PANTHER" id="PTHR11319">
    <property type="entry name" value="G PROTEIN-COUPLED RECEPTOR-RELATED"/>
    <property type="match status" value="1"/>
</dbReference>
<proteinExistence type="predicted"/>
<feature type="region of interest" description="Disordered" evidence="1">
    <location>
        <begin position="456"/>
        <end position="484"/>
    </location>
</feature>
<dbReference type="Gene3D" id="2.160.20.10">
    <property type="entry name" value="Single-stranded right-handed beta-helix, Pectin lyase-like"/>
    <property type="match status" value="1"/>
</dbReference>
<keyword evidence="2" id="KW-0732">Signal</keyword>
<dbReference type="SUPFAM" id="SSF51126">
    <property type="entry name" value="Pectin lyase-like"/>
    <property type="match status" value="1"/>
</dbReference>
<organism evidence="3 4">
    <name type="scientific">Eiseniibacteriota bacterium</name>
    <dbReference type="NCBI Taxonomy" id="2212470"/>
    <lineage>
        <taxon>Bacteria</taxon>
        <taxon>Candidatus Eiseniibacteriota</taxon>
    </lineage>
</organism>
<dbReference type="Proteomes" id="UP000697710">
    <property type="component" value="Unassembled WGS sequence"/>
</dbReference>
<evidence type="ECO:0000313" key="3">
    <source>
        <dbReference type="EMBL" id="MCA9729688.1"/>
    </source>
</evidence>
<dbReference type="InterPro" id="IPR012334">
    <property type="entry name" value="Pectin_lyas_fold"/>
</dbReference>
<feature type="compositionally biased region" description="Basic and acidic residues" evidence="1">
    <location>
        <begin position="471"/>
        <end position="484"/>
    </location>
</feature>
<feature type="signal peptide" evidence="2">
    <location>
        <begin position="1"/>
        <end position="24"/>
    </location>
</feature>
<feature type="chain" id="PRO_5036888920" description="Right handed beta helix domain-containing protein" evidence="2">
    <location>
        <begin position="25"/>
        <end position="536"/>
    </location>
</feature>
<evidence type="ECO:0000256" key="2">
    <source>
        <dbReference type="SAM" id="SignalP"/>
    </source>
</evidence>
<evidence type="ECO:0000256" key="1">
    <source>
        <dbReference type="SAM" id="MobiDB-lite"/>
    </source>
</evidence>
<comment type="caution">
    <text evidence="3">The sequence shown here is derived from an EMBL/GenBank/DDBJ whole genome shotgun (WGS) entry which is preliminary data.</text>
</comment>
<dbReference type="AlphaFoldDB" id="A0A956RQU5"/>
<accession>A0A956RQU5</accession>
<protein>
    <recommendedName>
        <fullName evidence="5">Right handed beta helix domain-containing protein</fullName>
    </recommendedName>
</protein>
<dbReference type="InterPro" id="IPR011050">
    <property type="entry name" value="Pectin_lyase_fold/virulence"/>
</dbReference>
<gene>
    <name evidence="3" type="ORF">KC729_18545</name>
</gene>
<name>A0A956RQU5_UNCEI</name>